<evidence type="ECO:0000313" key="1">
    <source>
        <dbReference type="EMBL" id="KIO74063.1"/>
    </source>
</evidence>
<dbReference type="Proteomes" id="UP000032076">
    <property type="component" value="Unassembled WGS sequence"/>
</dbReference>
<reference evidence="1 2" key="1">
    <citation type="submission" date="2015-01" db="EMBL/GenBank/DDBJ databases">
        <title>Draft Genome Sequences of Four Bacillus thermoamylovorans Strains, Isolated From Food Products.</title>
        <authorList>
            <person name="Krawcyk A.O."/>
            <person name="Berendsen E.M."/>
            <person name="Eijlander R.T."/>
            <person name="de Jong A."/>
            <person name="Wells-Bennik M."/>
            <person name="Kuipers O.P."/>
        </authorList>
    </citation>
    <scope>NUCLEOTIDE SEQUENCE [LARGE SCALE GENOMIC DNA]</scope>
    <source>
        <strain evidence="1 2">B4167</strain>
    </source>
</reference>
<organism evidence="1 2">
    <name type="scientific">Caldibacillus thermoamylovorans</name>
    <dbReference type="NCBI Taxonomy" id="35841"/>
    <lineage>
        <taxon>Bacteria</taxon>
        <taxon>Bacillati</taxon>
        <taxon>Bacillota</taxon>
        <taxon>Bacilli</taxon>
        <taxon>Bacillales</taxon>
        <taxon>Bacillaceae</taxon>
        <taxon>Caldibacillus</taxon>
    </lineage>
</organism>
<accession>A0A0D0FN10</accession>
<dbReference type="EMBL" id="JXLU01000014">
    <property type="protein sequence ID" value="KIO74063.1"/>
    <property type="molecule type" value="Genomic_DNA"/>
</dbReference>
<sequence length="45" mass="5213">MTILVDDEILKIDESNEGIMEQWACIHRDPGAVEARKYILFQSHP</sequence>
<dbReference type="AlphaFoldDB" id="A0A0D0FN10"/>
<evidence type="ECO:0000313" key="2">
    <source>
        <dbReference type="Proteomes" id="UP000032076"/>
    </source>
</evidence>
<dbReference type="RefSeq" id="WP_227130426.1">
    <property type="nucleotide sequence ID" value="NZ_JAJCHI010000033.1"/>
</dbReference>
<gene>
    <name evidence="1" type="ORF">B4167_1608</name>
</gene>
<protein>
    <submittedName>
        <fullName evidence="1">Uncharacterized protein</fullName>
    </submittedName>
</protein>
<proteinExistence type="predicted"/>
<comment type="caution">
    <text evidence="1">The sequence shown here is derived from an EMBL/GenBank/DDBJ whole genome shotgun (WGS) entry which is preliminary data.</text>
</comment>
<name>A0A0D0FN10_9BACI</name>